<organism evidence="1 2">
    <name type="scientific">Romboutsia maritimum</name>
    <dbReference type="NCBI Taxonomy" id="2020948"/>
    <lineage>
        <taxon>Bacteria</taxon>
        <taxon>Bacillati</taxon>
        <taxon>Bacillota</taxon>
        <taxon>Clostridia</taxon>
        <taxon>Peptostreptococcales</taxon>
        <taxon>Peptostreptococcaceae</taxon>
        <taxon>Romboutsia</taxon>
    </lineage>
</organism>
<dbReference type="RefSeq" id="WP_095405153.1">
    <property type="nucleotide sequence ID" value="NZ_NOJZ02000047.1"/>
</dbReference>
<comment type="caution">
    <text evidence="1">The sequence shown here is derived from an EMBL/GenBank/DDBJ whole genome shotgun (WGS) entry which is preliminary data.</text>
</comment>
<proteinExistence type="predicted"/>
<evidence type="ECO:0000313" key="2">
    <source>
        <dbReference type="Proteomes" id="UP000243494"/>
    </source>
</evidence>
<evidence type="ECO:0000313" key="1">
    <source>
        <dbReference type="EMBL" id="RDY22494.1"/>
    </source>
</evidence>
<dbReference type="Proteomes" id="UP000243494">
    <property type="component" value="Unassembled WGS sequence"/>
</dbReference>
<keyword evidence="2" id="KW-1185">Reference proteome</keyword>
<dbReference type="EMBL" id="NOJZ02000047">
    <property type="protein sequence ID" value="RDY22494.1"/>
    <property type="molecule type" value="Genomic_DNA"/>
</dbReference>
<reference evidence="1 2" key="1">
    <citation type="journal article" date="2017" name="Genome Announc.">
        <title>Draft Genome Sequence of Romboutsia maritimum sp. nov. Strain CCRI-22766(T), Isolated from Coastal Estuarine Mud.</title>
        <authorList>
            <person name="Maheux A.F."/>
            <person name="Boudreau D.K."/>
            <person name="Berube E."/>
            <person name="Boissinot M."/>
            <person name="Raymond F."/>
            <person name="Brodeur S."/>
            <person name="Corbeil J."/>
            <person name="Brightwell G."/>
            <person name="Broda D."/>
            <person name="Omar R.F."/>
            <person name="Bergeron M.G."/>
        </authorList>
    </citation>
    <scope>NUCLEOTIDE SEQUENCE [LARGE SCALE GENOMIC DNA]</scope>
    <source>
        <strain evidence="1 2">CCRI-22766</strain>
    </source>
</reference>
<sequence>MQKFTQKIELTDYYSLLMTIDKLNAIAFIMKFKNTNSYYGLNGIDLVFKDINQDESINNLAI</sequence>
<accession>A0A255ICH2</accession>
<name>A0A255ICH2_9FIRM</name>
<gene>
    <name evidence="1" type="ORF">CHF27_013145</name>
</gene>
<dbReference type="AlphaFoldDB" id="A0A255ICH2"/>
<protein>
    <submittedName>
        <fullName evidence="1">Uncharacterized protein</fullName>
    </submittedName>
</protein>